<dbReference type="PANTHER" id="PTHR30627">
    <property type="entry name" value="PEPTIDOGLYCAN D,D-TRANSPEPTIDASE"/>
    <property type="match status" value="1"/>
</dbReference>
<keyword evidence="4" id="KW-1133">Transmembrane helix</keyword>
<dbReference type="Gene3D" id="3.30.450.330">
    <property type="match status" value="1"/>
</dbReference>
<dbReference type="PANTHER" id="PTHR30627:SF1">
    <property type="entry name" value="PEPTIDOGLYCAN D,D-TRANSPEPTIDASE FTSI"/>
    <property type="match status" value="1"/>
</dbReference>
<keyword evidence="7" id="KW-0132">Cell division</keyword>
<dbReference type="InterPro" id="IPR036138">
    <property type="entry name" value="PBP_dimer_sf"/>
</dbReference>
<proteinExistence type="predicted"/>
<dbReference type="GeneID" id="94365076"/>
<evidence type="ECO:0000259" key="5">
    <source>
        <dbReference type="Pfam" id="PF00905"/>
    </source>
</evidence>
<dbReference type="Gene3D" id="3.90.1310.10">
    <property type="entry name" value="Penicillin-binding protein 2a (Domain 2)"/>
    <property type="match status" value="1"/>
</dbReference>
<name>A0A2U2CAS7_9RHOB</name>
<feature type="domain" description="Penicillin-binding protein dimerisation" evidence="6">
    <location>
        <begin position="86"/>
        <end position="222"/>
    </location>
</feature>
<dbReference type="InterPro" id="IPR012338">
    <property type="entry name" value="Beta-lactam/transpept-like"/>
</dbReference>
<comment type="caution">
    <text evidence="7">The sequence shown here is derived from an EMBL/GenBank/DDBJ whole genome shotgun (WGS) entry which is preliminary data.</text>
</comment>
<dbReference type="GO" id="GO:0008658">
    <property type="term" value="F:penicillin binding"/>
    <property type="evidence" value="ECO:0007669"/>
    <property type="project" value="InterPro"/>
</dbReference>
<dbReference type="InterPro" id="IPR001460">
    <property type="entry name" value="PCN-bd_Tpept"/>
</dbReference>
<keyword evidence="2" id="KW-0645">Protease</keyword>
<evidence type="ECO:0000313" key="8">
    <source>
        <dbReference type="Proteomes" id="UP000244940"/>
    </source>
</evidence>
<dbReference type="SUPFAM" id="SSF56519">
    <property type="entry name" value="Penicillin binding protein dimerisation domain"/>
    <property type="match status" value="1"/>
</dbReference>
<dbReference type="RefSeq" id="WP_109533045.1">
    <property type="nucleotide sequence ID" value="NZ_CAXPUO010000094.1"/>
</dbReference>
<sequence>MTRTPLRPLARVLDARSQGVNPSGIERENLRLRREQVRDAGRRRAEWRILFLAVAFFAGYAAIGAKMGMLAASPVAEPEAYAGESISGERADVLDRNGRLLATNLVTHSLYAETRYLVDGVRAAHELGRIFPDLDVDRLAARLTDPDRRFAWIRARVSPEQAQAAHDIGEPGLLLGPRDMRLYPNGTLAAHVLGGTTYGEQGVTAAEIEGIAGIELAGDDRLSDPDLADVSLSLSLDLSIQAVVEEVLAGGIQVYNANGGSAILMDAYTGEIVSMASAPTFDPNDRPAPALSGDPADSPLFNRTVQGLYELGSVMKVFAVAQALEMGLVTPDTMVDTRGPMRFGRHRISDMHRMPAQMTVTDVLVESSNVGTARLAQMIGAEQQRAFLQSFGFLDPMPIELPESRNVRPQYDPRWSEITSMTVSYGHGLSMTPLHLAAGYATIVNGGTRVQPTLLRRTNPALGERVISERTSRQMRAMMRRVVTDGTASMFGEAEGYAIGGKTGTADKPNPQGGYYEDRVVATFAGAFPMTDPRYVFVVTMDEPTVFAAGQNRRTAGWTVVPVVREMVERVAPMLGLRPQGAAEIDAMLRLR</sequence>
<protein>
    <submittedName>
        <fullName evidence="7">Cell division protein FtsI</fullName>
    </submittedName>
</protein>
<dbReference type="Pfam" id="PF00905">
    <property type="entry name" value="Transpeptidase"/>
    <property type="match status" value="1"/>
</dbReference>
<keyword evidence="2" id="KW-0378">Hydrolase</keyword>
<dbReference type="Proteomes" id="UP000244940">
    <property type="component" value="Unassembled WGS sequence"/>
</dbReference>
<organism evidence="7 8">
    <name type="scientific">Pararhodobacter marinus</name>
    <dbReference type="NCBI Taxonomy" id="2184063"/>
    <lineage>
        <taxon>Bacteria</taxon>
        <taxon>Pseudomonadati</taxon>
        <taxon>Pseudomonadota</taxon>
        <taxon>Alphaproteobacteria</taxon>
        <taxon>Rhodobacterales</taxon>
        <taxon>Paracoccaceae</taxon>
        <taxon>Pararhodobacter</taxon>
    </lineage>
</organism>
<gene>
    <name evidence="7" type="ORF">C4N9_09260</name>
</gene>
<dbReference type="GO" id="GO:0005886">
    <property type="term" value="C:plasma membrane"/>
    <property type="evidence" value="ECO:0007669"/>
    <property type="project" value="TreeGrafter"/>
</dbReference>
<feature type="domain" description="Penicillin-binding protein transpeptidase" evidence="5">
    <location>
        <begin position="260"/>
        <end position="549"/>
    </location>
</feature>
<keyword evidence="7" id="KW-0131">Cell cycle</keyword>
<dbReference type="GO" id="GO:0071555">
    <property type="term" value="P:cell wall organization"/>
    <property type="evidence" value="ECO:0007669"/>
    <property type="project" value="TreeGrafter"/>
</dbReference>
<dbReference type="InterPro" id="IPR005311">
    <property type="entry name" value="PBP_dimer"/>
</dbReference>
<keyword evidence="3 4" id="KW-0472">Membrane</keyword>
<dbReference type="OrthoDB" id="9789078at2"/>
<dbReference type="SUPFAM" id="SSF56601">
    <property type="entry name" value="beta-lactamase/transpeptidase-like"/>
    <property type="match status" value="1"/>
</dbReference>
<dbReference type="AlphaFoldDB" id="A0A2U2CAS7"/>
<dbReference type="InterPro" id="IPR050515">
    <property type="entry name" value="Beta-lactam/transpept"/>
</dbReference>
<evidence type="ECO:0000256" key="4">
    <source>
        <dbReference type="SAM" id="Phobius"/>
    </source>
</evidence>
<keyword evidence="8" id="KW-1185">Reference proteome</keyword>
<accession>A0A2U2CAS7</accession>
<dbReference type="GO" id="GO:0004180">
    <property type="term" value="F:carboxypeptidase activity"/>
    <property type="evidence" value="ECO:0007669"/>
    <property type="project" value="UniProtKB-KW"/>
</dbReference>
<evidence type="ECO:0000313" key="7">
    <source>
        <dbReference type="EMBL" id="PWE28996.1"/>
    </source>
</evidence>
<keyword evidence="4" id="KW-0812">Transmembrane</keyword>
<keyword evidence="2" id="KW-0121">Carboxypeptidase</keyword>
<evidence type="ECO:0000256" key="3">
    <source>
        <dbReference type="ARBA" id="ARBA00023136"/>
    </source>
</evidence>
<dbReference type="EMBL" id="QEYD01000005">
    <property type="protein sequence ID" value="PWE28996.1"/>
    <property type="molecule type" value="Genomic_DNA"/>
</dbReference>
<evidence type="ECO:0000259" key="6">
    <source>
        <dbReference type="Pfam" id="PF03717"/>
    </source>
</evidence>
<feature type="transmembrane region" description="Helical" evidence="4">
    <location>
        <begin position="49"/>
        <end position="72"/>
    </location>
</feature>
<reference evidence="7 8" key="1">
    <citation type="submission" date="2018-05" db="EMBL/GenBank/DDBJ databases">
        <title>Pararhodobacter marina sp. nov., isolated from deep-sea water of the Indian Ocean.</title>
        <authorList>
            <person name="Lai Q.Sr."/>
            <person name="Liu X."/>
            <person name="Shao Z."/>
        </authorList>
    </citation>
    <scope>NUCLEOTIDE SEQUENCE [LARGE SCALE GENOMIC DNA]</scope>
    <source>
        <strain evidence="7 8">CIC4N-9</strain>
    </source>
</reference>
<dbReference type="Pfam" id="PF03717">
    <property type="entry name" value="PBP_dimer"/>
    <property type="match status" value="1"/>
</dbReference>
<evidence type="ECO:0000256" key="2">
    <source>
        <dbReference type="ARBA" id="ARBA00022645"/>
    </source>
</evidence>
<comment type="subcellular location">
    <subcellularLocation>
        <location evidence="1">Membrane</location>
    </subcellularLocation>
</comment>
<evidence type="ECO:0000256" key="1">
    <source>
        <dbReference type="ARBA" id="ARBA00004370"/>
    </source>
</evidence>
<dbReference type="GO" id="GO:0051301">
    <property type="term" value="P:cell division"/>
    <property type="evidence" value="ECO:0007669"/>
    <property type="project" value="UniProtKB-KW"/>
</dbReference>
<dbReference type="Gene3D" id="3.40.710.10">
    <property type="entry name" value="DD-peptidase/beta-lactamase superfamily"/>
    <property type="match status" value="1"/>
</dbReference>